<evidence type="ECO:0000259" key="5">
    <source>
        <dbReference type="Pfam" id="PF26580"/>
    </source>
</evidence>
<proteinExistence type="inferred from homology"/>
<comment type="similarity">
    <text evidence="2">Belongs to the MTB12 family.</text>
</comment>
<evidence type="ECO:0000313" key="7">
    <source>
        <dbReference type="Proteomes" id="UP001604282"/>
    </source>
</evidence>
<evidence type="ECO:0000256" key="3">
    <source>
        <dbReference type="SAM" id="MobiDB-lite"/>
    </source>
</evidence>
<evidence type="ECO:0000313" key="6">
    <source>
        <dbReference type="EMBL" id="MFG3190417.1"/>
    </source>
</evidence>
<feature type="compositionally biased region" description="Low complexity" evidence="3">
    <location>
        <begin position="40"/>
        <end position="57"/>
    </location>
</feature>
<evidence type="ECO:0000256" key="4">
    <source>
        <dbReference type="SAM" id="SignalP"/>
    </source>
</evidence>
<sequence>MVSQMAMVLRRRAAALAATAVLLCGPALAACSDDASSGGRTATPSPSAPARPADPAAARTEITRNWEAFFAADTPPAERVKLLENGEQMEDVLAAFAGNPQAAATTAKVTGVAFTSATGADVTYDLLAGGNPLLPDSRGTSVLQDDTWKVSVKTLCGLVKLSGVTVPGC</sequence>
<keyword evidence="7" id="KW-1185">Reference proteome</keyword>
<dbReference type="Pfam" id="PF26580">
    <property type="entry name" value="Mtb12_C"/>
    <property type="match status" value="1"/>
</dbReference>
<comment type="caution">
    <text evidence="6">The sequence shown here is derived from an EMBL/GenBank/DDBJ whole genome shotgun (WGS) entry which is preliminary data.</text>
</comment>
<feature type="region of interest" description="Disordered" evidence="3">
    <location>
        <begin position="34"/>
        <end position="57"/>
    </location>
</feature>
<feature type="chain" id="PRO_5047149113" description="Low molecular weight antigen MTB12-like C-terminal domain-containing protein" evidence="4">
    <location>
        <begin position="30"/>
        <end position="169"/>
    </location>
</feature>
<dbReference type="Proteomes" id="UP001604282">
    <property type="component" value="Unassembled WGS sequence"/>
</dbReference>
<feature type="signal peptide" evidence="4">
    <location>
        <begin position="1"/>
        <end position="29"/>
    </location>
</feature>
<organism evidence="6 7">
    <name type="scientific">Streptomyces omiyaensis</name>
    <dbReference type="NCBI Taxonomy" id="68247"/>
    <lineage>
        <taxon>Bacteria</taxon>
        <taxon>Bacillati</taxon>
        <taxon>Actinomycetota</taxon>
        <taxon>Actinomycetes</taxon>
        <taxon>Kitasatosporales</taxon>
        <taxon>Streptomycetaceae</taxon>
        <taxon>Streptomyces</taxon>
    </lineage>
</organism>
<protein>
    <recommendedName>
        <fullName evidence="5">Low molecular weight antigen MTB12-like C-terminal domain-containing protein</fullName>
    </recommendedName>
</protein>
<accession>A0ABW7BT39</accession>
<reference evidence="6 7" key="1">
    <citation type="submission" date="2024-10" db="EMBL/GenBank/DDBJ databases">
        <title>The Natural Products Discovery Center: Release of the First 8490 Sequenced Strains for Exploring Actinobacteria Biosynthetic Diversity.</title>
        <authorList>
            <person name="Kalkreuter E."/>
            <person name="Kautsar S.A."/>
            <person name="Yang D."/>
            <person name="Bader C.D."/>
            <person name="Teijaro C.N."/>
            <person name="Fluegel L."/>
            <person name="Davis C.M."/>
            <person name="Simpson J.R."/>
            <person name="Lauterbach L."/>
            <person name="Steele A.D."/>
            <person name="Gui C."/>
            <person name="Meng S."/>
            <person name="Li G."/>
            <person name="Viehrig K."/>
            <person name="Ye F."/>
            <person name="Su P."/>
            <person name="Kiefer A.F."/>
            <person name="Nichols A."/>
            <person name="Cepeda A.J."/>
            <person name="Yan W."/>
            <person name="Fan B."/>
            <person name="Jiang Y."/>
            <person name="Adhikari A."/>
            <person name="Zheng C.-J."/>
            <person name="Schuster L."/>
            <person name="Cowan T.M."/>
            <person name="Smanski M.J."/>
            <person name="Chevrette M.G."/>
            <person name="De Carvalho L.P.S."/>
            <person name="Shen B."/>
        </authorList>
    </citation>
    <scope>NUCLEOTIDE SEQUENCE [LARGE SCALE GENOMIC DNA]</scope>
    <source>
        <strain evidence="6 7">NPDC048229</strain>
    </source>
</reference>
<feature type="domain" description="Low molecular weight antigen MTB12-like C-terminal" evidence="5">
    <location>
        <begin position="55"/>
        <end position="164"/>
    </location>
</feature>
<evidence type="ECO:0000256" key="2">
    <source>
        <dbReference type="ARBA" id="ARBA00093774"/>
    </source>
</evidence>
<dbReference type="RefSeq" id="WP_229883507.1">
    <property type="nucleotide sequence ID" value="NZ_BMVV01000008.1"/>
</dbReference>
<keyword evidence="1 4" id="KW-0732">Signal</keyword>
<gene>
    <name evidence="6" type="ORF">ACGFYS_15925</name>
</gene>
<evidence type="ECO:0000256" key="1">
    <source>
        <dbReference type="ARBA" id="ARBA00022729"/>
    </source>
</evidence>
<dbReference type="InterPro" id="IPR058644">
    <property type="entry name" value="Mtb12-like_C"/>
</dbReference>
<dbReference type="EMBL" id="JBICZW010000008">
    <property type="protein sequence ID" value="MFG3190417.1"/>
    <property type="molecule type" value="Genomic_DNA"/>
</dbReference>
<name>A0ABW7BT39_9ACTN</name>